<reference evidence="7" key="1">
    <citation type="submission" date="2019-09" db="EMBL/GenBank/DDBJ databases">
        <title>Characterisation of the sponge microbiome using genome-centric metagenomics.</title>
        <authorList>
            <person name="Engelberts J.P."/>
            <person name="Robbins S.J."/>
            <person name="De Goeij J.M."/>
            <person name="Aranda M."/>
            <person name="Bell S.C."/>
            <person name="Webster N.S."/>
        </authorList>
    </citation>
    <scope>NUCLEOTIDE SEQUENCE</scope>
    <source>
        <strain evidence="7">SB0661_bin_32</strain>
    </source>
</reference>
<evidence type="ECO:0000259" key="5">
    <source>
        <dbReference type="Pfam" id="PF00389"/>
    </source>
</evidence>
<dbReference type="PROSITE" id="PS00671">
    <property type="entry name" value="D_2_HYDROXYACID_DH_3"/>
    <property type="match status" value="1"/>
</dbReference>
<dbReference type="AlphaFoldDB" id="A0A6B1DC40"/>
<comment type="caution">
    <text evidence="7">The sequence shown here is derived from an EMBL/GenBank/DDBJ whole genome shotgun (WGS) entry which is preliminary data.</text>
</comment>
<dbReference type="SUPFAM" id="SSF51735">
    <property type="entry name" value="NAD(P)-binding Rossmann-fold domains"/>
    <property type="match status" value="1"/>
</dbReference>
<evidence type="ECO:0000259" key="6">
    <source>
        <dbReference type="Pfam" id="PF02826"/>
    </source>
</evidence>
<keyword evidence="2 4" id="KW-0560">Oxidoreductase</keyword>
<dbReference type="GO" id="GO:0003714">
    <property type="term" value="F:transcription corepressor activity"/>
    <property type="evidence" value="ECO:0007669"/>
    <property type="project" value="InterPro"/>
</dbReference>
<dbReference type="Pfam" id="PF02826">
    <property type="entry name" value="2-Hacid_dh_C"/>
    <property type="match status" value="1"/>
</dbReference>
<dbReference type="Pfam" id="PF00389">
    <property type="entry name" value="2-Hacid_dh"/>
    <property type="match status" value="1"/>
</dbReference>
<dbReference type="CDD" id="cd05299">
    <property type="entry name" value="CtBP_dh"/>
    <property type="match status" value="1"/>
</dbReference>
<evidence type="ECO:0000256" key="4">
    <source>
        <dbReference type="RuleBase" id="RU003719"/>
    </source>
</evidence>
<protein>
    <submittedName>
        <fullName evidence="7">C-terminal binding protein</fullName>
    </submittedName>
</protein>
<feature type="domain" description="D-isomer specific 2-hydroxyacid dehydrogenase catalytic" evidence="5">
    <location>
        <begin position="29"/>
        <end position="319"/>
    </location>
</feature>
<dbReference type="InterPro" id="IPR043322">
    <property type="entry name" value="CtBP"/>
</dbReference>
<evidence type="ECO:0000256" key="3">
    <source>
        <dbReference type="ARBA" id="ARBA00023027"/>
    </source>
</evidence>
<dbReference type="GO" id="GO:0016616">
    <property type="term" value="F:oxidoreductase activity, acting on the CH-OH group of donors, NAD or NADP as acceptor"/>
    <property type="evidence" value="ECO:0007669"/>
    <property type="project" value="InterPro"/>
</dbReference>
<keyword evidence="3" id="KW-0520">NAD</keyword>
<organism evidence="7">
    <name type="scientific">Caldilineaceae bacterium SB0661_bin_32</name>
    <dbReference type="NCBI Taxonomy" id="2605255"/>
    <lineage>
        <taxon>Bacteria</taxon>
        <taxon>Bacillati</taxon>
        <taxon>Chloroflexota</taxon>
        <taxon>Caldilineae</taxon>
        <taxon>Caldilineales</taxon>
        <taxon>Caldilineaceae</taxon>
    </lineage>
</organism>
<accession>A0A6B1DC40</accession>
<proteinExistence type="inferred from homology"/>
<name>A0A6B1DC40_9CHLR</name>
<feature type="domain" description="D-isomer specific 2-hydroxyacid dehydrogenase NAD-binding" evidence="6">
    <location>
        <begin position="111"/>
        <end position="287"/>
    </location>
</feature>
<dbReference type="FunFam" id="3.40.50.720:FF:000203">
    <property type="entry name" value="D-3-phosphoglycerate dehydrogenase (SerA)"/>
    <property type="match status" value="1"/>
</dbReference>
<evidence type="ECO:0000256" key="2">
    <source>
        <dbReference type="ARBA" id="ARBA00023002"/>
    </source>
</evidence>
<dbReference type="InterPro" id="IPR006140">
    <property type="entry name" value="D-isomer_DH_NAD-bd"/>
</dbReference>
<dbReference type="GO" id="GO:0051287">
    <property type="term" value="F:NAD binding"/>
    <property type="evidence" value="ECO:0007669"/>
    <property type="project" value="InterPro"/>
</dbReference>
<gene>
    <name evidence="7" type="ORF">F4X14_17905</name>
</gene>
<dbReference type="PROSITE" id="PS00065">
    <property type="entry name" value="D_2_HYDROXYACID_DH_1"/>
    <property type="match status" value="1"/>
</dbReference>
<dbReference type="EMBL" id="VXMH01000098">
    <property type="protein sequence ID" value="MYC96845.1"/>
    <property type="molecule type" value="Genomic_DNA"/>
</dbReference>
<dbReference type="InterPro" id="IPR036291">
    <property type="entry name" value="NAD(P)-bd_dom_sf"/>
</dbReference>
<comment type="similarity">
    <text evidence="1 4">Belongs to the D-isomer specific 2-hydroxyacid dehydrogenase family.</text>
</comment>
<dbReference type="InterPro" id="IPR029752">
    <property type="entry name" value="D-isomer_DH_CS1"/>
</dbReference>
<evidence type="ECO:0000313" key="7">
    <source>
        <dbReference type="EMBL" id="MYC96845.1"/>
    </source>
</evidence>
<dbReference type="PANTHER" id="PTHR43761">
    <property type="entry name" value="D-ISOMER SPECIFIC 2-HYDROXYACID DEHYDROGENASE FAMILY PROTEIN (AFU_ORTHOLOGUE AFUA_1G13630)"/>
    <property type="match status" value="1"/>
</dbReference>
<sequence>MSESRTVVVTSNIFPGLETEREVLAPLNVELVKRPCRNGEELAEAGRDADALLVGNVRIDAEVLSHLPRCLAIVKPSVGVDNIDLEAATAAGVCVANVPDYGTDEVATHAMALLLNAIRYIDVEATAVRGGGWQPKPPYPIQRSAGRTLGIIGFGRIGQSVARKAAGFDWRLLAWDPYVSDDEIRSMKAEPADFETVLAQSDMVTLHLPLTEETQGMIDASALAKMKPTAFLVNTARGGIVDSAALLQAVESGRIAGAALDVVDEEPPAPDHPLYCTDRILVTAHVAWYSEQAFRDVRVKAVQEVARVLQGRLPLNLLNPDVKPRFGVRGG</sequence>
<dbReference type="InterPro" id="IPR006139">
    <property type="entry name" value="D-isomer_2_OHA_DH_cat_dom"/>
</dbReference>
<evidence type="ECO:0000256" key="1">
    <source>
        <dbReference type="ARBA" id="ARBA00005854"/>
    </source>
</evidence>
<dbReference type="InterPro" id="IPR029753">
    <property type="entry name" value="D-isomer_DH_CS"/>
</dbReference>
<dbReference type="InterPro" id="IPR050418">
    <property type="entry name" value="D-iso_2-hydroxyacid_DH_PdxB"/>
</dbReference>
<dbReference type="SUPFAM" id="SSF52283">
    <property type="entry name" value="Formate/glycerate dehydrogenase catalytic domain-like"/>
    <property type="match status" value="1"/>
</dbReference>
<dbReference type="Gene3D" id="3.40.50.720">
    <property type="entry name" value="NAD(P)-binding Rossmann-like Domain"/>
    <property type="match status" value="2"/>
</dbReference>
<dbReference type="PANTHER" id="PTHR43761:SF1">
    <property type="entry name" value="D-ISOMER SPECIFIC 2-HYDROXYACID DEHYDROGENASE CATALYTIC DOMAIN-CONTAINING PROTEIN-RELATED"/>
    <property type="match status" value="1"/>
</dbReference>